<protein>
    <submittedName>
        <fullName evidence="2">SagB/ThcOx family dehydrogenase</fullName>
    </submittedName>
</protein>
<organism evidence="2">
    <name type="scientific">Aerophobetes bacterium</name>
    <dbReference type="NCBI Taxonomy" id="2030807"/>
    <lineage>
        <taxon>Bacteria</taxon>
        <taxon>Candidatus Aerophobota</taxon>
    </lineage>
</organism>
<dbReference type="PANTHER" id="PTHR43745:SF2">
    <property type="entry name" value="NITROREDUCTASE MJ1384-RELATED"/>
    <property type="match status" value="1"/>
</dbReference>
<dbReference type="Proteomes" id="UP000886070">
    <property type="component" value="Unassembled WGS sequence"/>
</dbReference>
<dbReference type="InterPro" id="IPR020051">
    <property type="entry name" value="SagB-type_dehydrogenase"/>
</dbReference>
<name>A0A7V5LYS3_UNCAE</name>
<feature type="domain" description="Nitroreductase" evidence="1">
    <location>
        <begin position="33"/>
        <end position="209"/>
    </location>
</feature>
<dbReference type="Pfam" id="PF00881">
    <property type="entry name" value="Nitroreductase"/>
    <property type="match status" value="1"/>
</dbReference>
<dbReference type="EMBL" id="DRTT01000077">
    <property type="protein sequence ID" value="HHF98341.1"/>
    <property type="molecule type" value="Genomic_DNA"/>
</dbReference>
<sequence>MLQATLLTKSAEDKLQLPQPFKKGEFSLEEVLAKRRSIRSFSPRPLSLKQLSQILWAAQGVTGEGDFGRTSPSAGALYPLEIFVVVKRVEGIEAGVYQYDPFRHTLELVTKGDYIQDLAEACLSQFFISQAPVVFVIAADYDRVTWKYGERGVRYVYIEAGHCAQNLCLQAVALNLASVPVGAFWDRQVKEVIFLPDDLDPIYVIPVGYPGKGG</sequence>
<dbReference type="GO" id="GO:0016491">
    <property type="term" value="F:oxidoreductase activity"/>
    <property type="evidence" value="ECO:0007669"/>
    <property type="project" value="InterPro"/>
</dbReference>
<evidence type="ECO:0000313" key="2">
    <source>
        <dbReference type="EMBL" id="HHF98341.1"/>
    </source>
</evidence>
<evidence type="ECO:0000259" key="1">
    <source>
        <dbReference type="Pfam" id="PF00881"/>
    </source>
</evidence>
<proteinExistence type="predicted"/>
<dbReference type="InterPro" id="IPR000415">
    <property type="entry name" value="Nitroreductase-like"/>
</dbReference>
<dbReference type="AlphaFoldDB" id="A0A7V5LYS3"/>
<dbReference type="SUPFAM" id="SSF55469">
    <property type="entry name" value="FMN-dependent nitroreductase-like"/>
    <property type="match status" value="1"/>
</dbReference>
<dbReference type="NCBIfam" id="TIGR03605">
    <property type="entry name" value="antibiot_sagB"/>
    <property type="match status" value="1"/>
</dbReference>
<dbReference type="CDD" id="cd02142">
    <property type="entry name" value="McbC_SagB-like_oxidoreductase"/>
    <property type="match status" value="1"/>
</dbReference>
<dbReference type="PANTHER" id="PTHR43745">
    <property type="entry name" value="NITROREDUCTASE MJ1384-RELATED"/>
    <property type="match status" value="1"/>
</dbReference>
<dbReference type="Gene3D" id="3.40.109.10">
    <property type="entry name" value="NADH Oxidase"/>
    <property type="match status" value="1"/>
</dbReference>
<dbReference type="InterPro" id="IPR052544">
    <property type="entry name" value="Bacteriocin_Proc_Enz"/>
</dbReference>
<accession>A0A7V5LYS3</accession>
<dbReference type="InterPro" id="IPR029479">
    <property type="entry name" value="Nitroreductase"/>
</dbReference>
<reference evidence="2" key="1">
    <citation type="journal article" date="2020" name="mSystems">
        <title>Genome- and Community-Level Interaction Insights into Carbon Utilization and Element Cycling Functions of Hydrothermarchaeota in Hydrothermal Sediment.</title>
        <authorList>
            <person name="Zhou Z."/>
            <person name="Liu Y."/>
            <person name="Xu W."/>
            <person name="Pan J."/>
            <person name="Luo Z.H."/>
            <person name="Li M."/>
        </authorList>
    </citation>
    <scope>NUCLEOTIDE SEQUENCE [LARGE SCALE GENOMIC DNA]</scope>
    <source>
        <strain evidence="2">HyVt-92</strain>
    </source>
</reference>
<gene>
    <name evidence="2" type="ORF">ENL39_02505</name>
</gene>
<comment type="caution">
    <text evidence="2">The sequence shown here is derived from an EMBL/GenBank/DDBJ whole genome shotgun (WGS) entry which is preliminary data.</text>
</comment>